<comment type="caution">
    <text evidence="1">The sequence shown here is derived from an EMBL/GenBank/DDBJ whole genome shotgun (WGS) entry which is preliminary data.</text>
</comment>
<sequence length="282" mass="32268">MKAYLDTNILRQLNKIPKKNNIELICSQLGIMELISGMTSEKEYNIRKTSLVNISSRDVKIIWESVGTLQAKAFGIGLNDYDVPATKLLMEEIIRTDTLSEAKNIKIELGGEVYSIETLTKYDNMLVEDSTSVLKETMSTGKDGRDSLRANPYTEAEIRVLMDMNIIGFLNGLGIRKFRPGTESDSERNFTPEYLSSIKTYSHSKILDDYLKCLTIYILDAMKTGNQPGKNDSHDICHIAYCHNVDLFISNDRIYQRFPRDLLKVKILNFDEFMKEQPFCED</sequence>
<evidence type="ECO:0000313" key="1">
    <source>
        <dbReference type="EMBL" id="TXL80773.1"/>
    </source>
</evidence>
<reference evidence="1 2" key="1">
    <citation type="submission" date="2018-10" db="EMBL/GenBank/DDBJ databases">
        <title>Draft genome sequence of Pantoea vagans isolated from corpses of the sugarcane aphid Melanaphis sacchari Zehntner.</title>
        <authorList>
            <person name="Toledo E."/>
            <person name="Pena G."/>
            <person name="Lozano L."/>
        </authorList>
    </citation>
    <scope>NUCLEOTIDE SEQUENCE [LARGE SCALE GENOMIC DNA]</scope>
    <source>
        <strain evidence="1 2">ET-90</strain>
    </source>
</reference>
<organism evidence="1 2">
    <name type="scientific">Pantoea vagans</name>
    <dbReference type="NCBI Taxonomy" id="470934"/>
    <lineage>
        <taxon>Bacteria</taxon>
        <taxon>Pseudomonadati</taxon>
        <taxon>Pseudomonadota</taxon>
        <taxon>Gammaproteobacteria</taxon>
        <taxon>Enterobacterales</taxon>
        <taxon>Erwiniaceae</taxon>
        <taxon>Pantoea</taxon>
    </lineage>
</organism>
<proteinExistence type="predicted"/>
<accession>A0ABY3LKT0</accession>
<protein>
    <recommendedName>
        <fullName evidence="3">PIN domain-containing protein</fullName>
    </recommendedName>
</protein>
<evidence type="ECO:0000313" key="2">
    <source>
        <dbReference type="Proteomes" id="UP000426772"/>
    </source>
</evidence>
<dbReference type="RefSeq" id="WP_147788331.1">
    <property type="nucleotide sequence ID" value="NZ_RCNL01000001.1"/>
</dbReference>
<name>A0ABY3LKT0_9GAMM</name>
<dbReference type="Proteomes" id="UP000426772">
    <property type="component" value="Unassembled WGS sequence"/>
</dbReference>
<keyword evidence="2" id="KW-1185">Reference proteome</keyword>
<dbReference type="EMBL" id="RCNL01000001">
    <property type="protein sequence ID" value="TXL80773.1"/>
    <property type="molecule type" value="Genomic_DNA"/>
</dbReference>
<evidence type="ECO:0008006" key="3">
    <source>
        <dbReference type="Google" id="ProtNLM"/>
    </source>
</evidence>
<gene>
    <name evidence="1" type="ORF">D9O29_01345</name>
</gene>